<accession>A0ABX7P9U3</accession>
<name>A0ABX7P9U3_9BACT</name>
<evidence type="ECO:0000256" key="1">
    <source>
        <dbReference type="SAM" id="MobiDB-lite"/>
    </source>
</evidence>
<dbReference type="RefSeq" id="WP_206728767.1">
    <property type="nucleotide sequence ID" value="NZ_CP071090.1"/>
</dbReference>
<evidence type="ECO:0000313" key="4">
    <source>
        <dbReference type="Proteomes" id="UP000662747"/>
    </source>
</evidence>
<sequence>MPTLVVRLPDGSENEYEVTGELKLGRLATNDIVLTEGGVSRTHAKVFEDGGTVFIEDTGSANGTFVDGERIADPTPLTPTSEVVLGDYTLRLKAAAAPSRSGPRRAAKSAPPPVEEMPMGAEGSGARATRALPSLKARPTPGSPPPKRPPRPAKPAGGAPPDDGAAAGGGGGGGSGPMLKGLVGPWAGRTYPLKGKVLVGRQPPAPVMLEDDSVSRRHAELEATASGVTVRDLGSANGTLLNGEPLGQEPVELQPGDQLQFGVVELTFEAEEVALAAPTRRGGGPIPTRRGGAAAEPAEAAAEGAPPGRKKLMMVAAGVVGLLVVAALVKVAMPGPAQVDPGENPAGAVADPAEQVQELLSECRSYASNELGSPNWARADEACTKALDLDPIHPEANNLIRRIRLEKEAFERFSAGEKALQRLKPEEALEAFSKIPKESEYFRRGKTKAREAAEQVTKRALDDCKRYLSNAQWGAAVPRCDQYMAVWCQGQSKEELQPPLGYTLKLEGRLRRNEWRPKDALFVRFLVARYKLDPSAAPWACPVTEIIGPDEATTDPRSIVDAAVKKRFTNKLMQAAMMDYWAGRGSEALATLQKLRSNVDAAQFHAQVDELIRVMSTVDQLFKNGETFLAGDDPEKAAEPFREALQVDKELMLDLAESKPSFYRRNILQDMAEKSYQRGKEWADRQDRRRACRIWKLGFSFYAGNPDLNKAAAFCSSLAADAFREAGGCQDLPAVLDYAVKGDGMEEKVAEKKKELNCP</sequence>
<dbReference type="InterPro" id="IPR050923">
    <property type="entry name" value="Cell_Proc_Reg/RNA_Proc"/>
</dbReference>
<dbReference type="CDD" id="cd00060">
    <property type="entry name" value="FHA"/>
    <property type="match status" value="2"/>
</dbReference>
<dbReference type="InterPro" id="IPR008984">
    <property type="entry name" value="SMAD_FHA_dom_sf"/>
</dbReference>
<keyword evidence="4" id="KW-1185">Reference proteome</keyword>
<feature type="region of interest" description="Disordered" evidence="1">
    <location>
        <begin position="279"/>
        <end position="305"/>
    </location>
</feature>
<feature type="domain" description="FHA" evidence="2">
    <location>
        <begin position="197"/>
        <end position="246"/>
    </location>
</feature>
<gene>
    <name evidence="3" type="ORF">JY651_21020</name>
</gene>
<protein>
    <submittedName>
        <fullName evidence="3">FHA domain-containing protein</fullName>
    </submittedName>
</protein>
<dbReference type="PANTHER" id="PTHR23308">
    <property type="entry name" value="NUCLEAR INHIBITOR OF PROTEIN PHOSPHATASE-1"/>
    <property type="match status" value="1"/>
</dbReference>
<feature type="domain" description="FHA" evidence="2">
    <location>
        <begin position="22"/>
        <end position="71"/>
    </location>
</feature>
<dbReference type="Gene3D" id="2.60.200.20">
    <property type="match status" value="2"/>
</dbReference>
<organism evidence="3 4">
    <name type="scientific">Pyxidicoccus parkwayensis</name>
    <dbReference type="NCBI Taxonomy" id="2813578"/>
    <lineage>
        <taxon>Bacteria</taxon>
        <taxon>Pseudomonadati</taxon>
        <taxon>Myxococcota</taxon>
        <taxon>Myxococcia</taxon>
        <taxon>Myxococcales</taxon>
        <taxon>Cystobacterineae</taxon>
        <taxon>Myxococcaceae</taxon>
        <taxon>Pyxidicoccus</taxon>
    </lineage>
</organism>
<dbReference type="Proteomes" id="UP000662747">
    <property type="component" value="Chromosome"/>
</dbReference>
<dbReference type="InterPro" id="IPR000253">
    <property type="entry name" value="FHA_dom"/>
</dbReference>
<reference evidence="3 4" key="1">
    <citation type="submission" date="2021-02" db="EMBL/GenBank/DDBJ databases">
        <title>De Novo genome assembly of isolated myxobacteria.</title>
        <authorList>
            <person name="Stevens D.C."/>
        </authorList>
    </citation>
    <scope>NUCLEOTIDE SEQUENCE [LARGE SCALE GENOMIC DNA]</scope>
    <source>
        <strain evidence="4">SCPEA02</strain>
    </source>
</reference>
<dbReference type="EMBL" id="CP071090">
    <property type="protein sequence ID" value="QSQ27241.1"/>
    <property type="molecule type" value="Genomic_DNA"/>
</dbReference>
<evidence type="ECO:0000259" key="2">
    <source>
        <dbReference type="PROSITE" id="PS50006"/>
    </source>
</evidence>
<proteinExistence type="predicted"/>
<dbReference type="SMART" id="SM00240">
    <property type="entry name" value="FHA"/>
    <property type="match status" value="2"/>
</dbReference>
<dbReference type="SUPFAM" id="SSF49879">
    <property type="entry name" value="SMAD/FHA domain"/>
    <property type="match status" value="2"/>
</dbReference>
<feature type="compositionally biased region" description="Low complexity" evidence="1">
    <location>
        <begin position="154"/>
        <end position="165"/>
    </location>
</feature>
<dbReference type="PROSITE" id="PS50006">
    <property type="entry name" value="FHA_DOMAIN"/>
    <property type="match status" value="2"/>
</dbReference>
<evidence type="ECO:0000313" key="3">
    <source>
        <dbReference type="EMBL" id="QSQ27241.1"/>
    </source>
</evidence>
<feature type="compositionally biased region" description="Gly residues" evidence="1">
    <location>
        <begin position="166"/>
        <end position="176"/>
    </location>
</feature>
<feature type="region of interest" description="Disordered" evidence="1">
    <location>
        <begin position="95"/>
        <end position="177"/>
    </location>
</feature>
<dbReference type="Pfam" id="PF00498">
    <property type="entry name" value="FHA"/>
    <property type="match status" value="2"/>
</dbReference>